<name>A0A210PFF8_MIZYE</name>
<dbReference type="SUPFAM" id="SSF56496">
    <property type="entry name" value="Fibrinogen C-terminal domain-like"/>
    <property type="match status" value="1"/>
</dbReference>
<reference evidence="9 10" key="1">
    <citation type="journal article" date="2017" name="Nat. Ecol. Evol.">
        <title>Scallop genome provides insights into evolution of bilaterian karyotype and development.</title>
        <authorList>
            <person name="Wang S."/>
            <person name="Zhang J."/>
            <person name="Jiao W."/>
            <person name="Li J."/>
            <person name="Xun X."/>
            <person name="Sun Y."/>
            <person name="Guo X."/>
            <person name="Huan P."/>
            <person name="Dong B."/>
            <person name="Zhang L."/>
            <person name="Hu X."/>
            <person name="Sun X."/>
            <person name="Wang J."/>
            <person name="Zhao C."/>
            <person name="Wang Y."/>
            <person name="Wang D."/>
            <person name="Huang X."/>
            <person name="Wang R."/>
            <person name="Lv J."/>
            <person name="Li Y."/>
            <person name="Zhang Z."/>
            <person name="Liu B."/>
            <person name="Lu W."/>
            <person name="Hui Y."/>
            <person name="Liang J."/>
            <person name="Zhou Z."/>
            <person name="Hou R."/>
            <person name="Li X."/>
            <person name="Liu Y."/>
            <person name="Li H."/>
            <person name="Ning X."/>
            <person name="Lin Y."/>
            <person name="Zhao L."/>
            <person name="Xing Q."/>
            <person name="Dou J."/>
            <person name="Li Y."/>
            <person name="Mao J."/>
            <person name="Guo H."/>
            <person name="Dou H."/>
            <person name="Li T."/>
            <person name="Mu C."/>
            <person name="Jiang W."/>
            <person name="Fu Q."/>
            <person name="Fu X."/>
            <person name="Miao Y."/>
            <person name="Liu J."/>
            <person name="Yu Q."/>
            <person name="Li R."/>
            <person name="Liao H."/>
            <person name="Li X."/>
            <person name="Kong Y."/>
            <person name="Jiang Z."/>
            <person name="Chourrout D."/>
            <person name="Li R."/>
            <person name="Bao Z."/>
        </authorList>
    </citation>
    <scope>NUCLEOTIDE SEQUENCE [LARGE SCALE GENOMIC DNA]</scope>
    <source>
        <strain evidence="9 10">PY_sf001</strain>
    </source>
</reference>
<keyword evidence="10" id="KW-1185">Reference proteome</keyword>
<dbReference type="Proteomes" id="UP000242188">
    <property type="component" value="Unassembled WGS sequence"/>
</dbReference>
<dbReference type="PROSITE" id="PS00022">
    <property type="entry name" value="EGF_1"/>
    <property type="match status" value="1"/>
</dbReference>
<dbReference type="Gene3D" id="3.90.215.10">
    <property type="entry name" value="Gamma Fibrinogen, chain A, domain 1"/>
    <property type="match status" value="1"/>
</dbReference>
<keyword evidence="6" id="KW-0325">Glycoprotein</keyword>
<gene>
    <name evidence="9" type="ORF">KP79_PYT05976</name>
</gene>
<organism evidence="9 10">
    <name type="scientific">Mizuhopecten yessoensis</name>
    <name type="common">Japanese scallop</name>
    <name type="synonym">Patinopecten yessoensis</name>
    <dbReference type="NCBI Taxonomy" id="6573"/>
    <lineage>
        <taxon>Eukaryota</taxon>
        <taxon>Metazoa</taxon>
        <taxon>Spiralia</taxon>
        <taxon>Lophotrochozoa</taxon>
        <taxon>Mollusca</taxon>
        <taxon>Bivalvia</taxon>
        <taxon>Autobranchia</taxon>
        <taxon>Pteriomorphia</taxon>
        <taxon>Pectinida</taxon>
        <taxon>Pectinoidea</taxon>
        <taxon>Pectinidae</taxon>
        <taxon>Mizuhopecten</taxon>
    </lineage>
</organism>
<dbReference type="EMBL" id="NEDP02076736">
    <property type="protein sequence ID" value="OWF35225.1"/>
    <property type="molecule type" value="Genomic_DNA"/>
</dbReference>
<evidence type="ECO:0000313" key="9">
    <source>
        <dbReference type="EMBL" id="OWF35225.1"/>
    </source>
</evidence>
<dbReference type="PANTHER" id="PTHR47221">
    <property type="entry name" value="FIBRINOGEN ALPHA CHAIN"/>
    <property type="match status" value="1"/>
</dbReference>
<dbReference type="AlphaFoldDB" id="A0A210PFF8"/>
<keyword evidence="2" id="KW-0964">Secreted</keyword>
<evidence type="ECO:0000256" key="3">
    <source>
        <dbReference type="ARBA" id="ARBA00022729"/>
    </source>
</evidence>
<keyword evidence="4" id="KW-0175">Coiled coil</keyword>
<dbReference type="InterPro" id="IPR014716">
    <property type="entry name" value="Fibrinogen_a/b/g_C_1"/>
</dbReference>
<dbReference type="GO" id="GO:0005576">
    <property type="term" value="C:extracellular region"/>
    <property type="evidence" value="ECO:0007669"/>
    <property type="project" value="UniProtKB-SubCell"/>
</dbReference>
<evidence type="ECO:0000256" key="4">
    <source>
        <dbReference type="ARBA" id="ARBA00023054"/>
    </source>
</evidence>
<dbReference type="InterPro" id="IPR036056">
    <property type="entry name" value="Fibrinogen-like_C"/>
</dbReference>
<evidence type="ECO:0000256" key="6">
    <source>
        <dbReference type="ARBA" id="ARBA00023180"/>
    </source>
</evidence>
<sequence length="357" mass="41096">MIIYRIVMLLVMSKALVIQEYFTQRVDCGTMILSYDLVYANRTASSLLGCASLCLFDPDCESLNFLRFDICMLSNKTLDDSCSNRQDNVNGIYLVRFQEKNASVCLNGGIMKPTNTCLCFGGYIGDFCERIMEDCTEGVPYYPGEFGTFLIHPRLSPKPFKAVCRMAFDKRTYLQIRHYGGNETLFVQNWEAYKNGFGDISETDDWKRNFWLGNENAYYLTNSKDYHLIVQLAEYHYTSFGQYRLNYFVVKSEEDNYSMSYTTAYPYLLSIVFGNSMLSSNGANFSTFDRDNDIFPGNCAQKHGTGWWFASCSRCNPNGRLWPGGINVRLNVDDEFFWEDGLNGWSAWGTSMWLSRH</sequence>
<protein>
    <submittedName>
        <fullName evidence="9">Angiopoietin-related protein 1</fullName>
    </submittedName>
</protein>
<dbReference type="OrthoDB" id="6081480at2759"/>
<comment type="caution">
    <text evidence="9">The sequence shown here is derived from an EMBL/GenBank/DDBJ whole genome shotgun (WGS) entry which is preliminary data.</text>
</comment>
<dbReference type="PROSITE" id="PS01186">
    <property type="entry name" value="EGF_2"/>
    <property type="match status" value="1"/>
</dbReference>
<evidence type="ECO:0000256" key="5">
    <source>
        <dbReference type="ARBA" id="ARBA00023157"/>
    </source>
</evidence>
<dbReference type="SMART" id="SM00186">
    <property type="entry name" value="FBG"/>
    <property type="match status" value="1"/>
</dbReference>
<dbReference type="InterPro" id="IPR002181">
    <property type="entry name" value="Fibrinogen_a/b/g_C_dom"/>
</dbReference>
<evidence type="ECO:0000313" key="10">
    <source>
        <dbReference type="Proteomes" id="UP000242188"/>
    </source>
</evidence>
<feature type="domain" description="Fibrinogen C-terminal" evidence="8">
    <location>
        <begin position="126"/>
        <end position="357"/>
    </location>
</feature>
<dbReference type="PROSITE" id="PS51406">
    <property type="entry name" value="FIBRINOGEN_C_2"/>
    <property type="match status" value="1"/>
</dbReference>
<evidence type="ECO:0000256" key="1">
    <source>
        <dbReference type="ARBA" id="ARBA00004613"/>
    </source>
</evidence>
<keyword evidence="3 7" id="KW-0732">Signal</keyword>
<proteinExistence type="predicted"/>
<evidence type="ECO:0000256" key="2">
    <source>
        <dbReference type="ARBA" id="ARBA00022525"/>
    </source>
</evidence>
<evidence type="ECO:0000259" key="8">
    <source>
        <dbReference type="PROSITE" id="PS51406"/>
    </source>
</evidence>
<dbReference type="PANTHER" id="PTHR47221:SF6">
    <property type="entry name" value="FIBRINOGEN ALPHA CHAIN"/>
    <property type="match status" value="1"/>
</dbReference>
<feature type="signal peptide" evidence="7">
    <location>
        <begin position="1"/>
        <end position="15"/>
    </location>
</feature>
<evidence type="ECO:0000256" key="7">
    <source>
        <dbReference type="SAM" id="SignalP"/>
    </source>
</evidence>
<dbReference type="STRING" id="6573.A0A210PFF8"/>
<comment type="subcellular location">
    <subcellularLocation>
        <location evidence="1">Secreted</location>
    </subcellularLocation>
</comment>
<feature type="chain" id="PRO_5013007443" evidence="7">
    <location>
        <begin position="16"/>
        <end position="357"/>
    </location>
</feature>
<accession>A0A210PFF8</accession>
<keyword evidence="5" id="KW-1015">Disulfide bond</keyword>
<dbReference type="InterPro" id="IPR037579">
    <property type="entry name" value="FIB_ANG-like"/>
</dbReference>
<dbReference type="InterPro" id="IPR000742">
    <property type="entry name" value="EGF"/>
</dbReference>
<dbReference type="Gene3D" id="4.10.530.10">
    <property type="entry name" value="Gamma-fibrinogen Carboxyl Terminal Fragment, domain 2"/>
    <property type="match status" value="1"/>
</dbReference>
<dbReference type="Pfam" id="PF00147">
    <property type="entry name" value="Fibrinogen_C"/>
    <property type="match status" value="1"/>
</dbReference>